<keyword evidence="4" id="KW-1185">Reference proteome</keyword>
<dbReference type="EMBL" id="JAIZAY010000010">
    <property type="protein sequence ID" value="KAJ8034250.1"/>
    <property type="molecule type" value="Genomic_DNA"/>
</dbReference>
<comment type="caution">
    <text evidence="3">The sequence shown here is derived from an EMBL/GenBank/DDBJ whole genome shotgun (WGS) entry which is preliminary data.</text>
</comment>
<dbReference type="InterPro" id="IPR003410">
    <property type="entry name" value="HYR_dom"/>
</dbReference>
<organism evidence="3 4">
    <name type="scientific">Holothuria leucospilota</name>
    <name type="common">Black long sea cucumber</name>
    <name type="synonym">Mertensiothuria leucospilota</name>
    <dbReference type="NCBI Taxonomy" id="206669"/>
    <lineage>
        <taxon>Eukaryota</taxon>
        <taxon>Metazoa</taxon>
        <taxon>Echinodermata</taxon>
        <taxon>Eleutherozoa</taxon>
        <taxon>Echinozoa</taxon>
        <taxon>Holothuroidea</taxon>
        <taxon>Aspidochirotacea</taxon>
        <taxon>Aspidochirotida</taxon>
        <taxon>Holothuriidae</taxon>
        <taxon>Holothuria</taxon>
    </lineage>
</organism>
<proteinExistence type="predicted"/>
<evidence type="ECO:0000259" key="2">
    <source>
        <dbReference type="PROSITE" id="PS50825"/>
    </source>
</evidence>
<feature type="domain" description="HYR" evidence="2">
    <location>
        <begin position="66"/>
        <end position="151"/>
    </location>
</feature>
<keyword evidence="1" id="KW-0677">Repeat</keyword>
<name>A0A9Q1BX42_HOLLE</name>
<gene>
    <name evidence="3" type="ORF">HOLleu_21009</name>
</gene>
<dbReference type="Pfam" id="PF02494">
    <property type="entry name" value="HYR"/>
    <property type="match status" value="1"/>
</dbReference>
<dbReference type="Proteomes" id="UP001152320">
    <property type="component" value="Chromosome 10"/>
</dbReference>
<dbReference type="PROSITE" id="PS50825">
    <property type="entry name" value="HYR"/>
    <property type="match status" value="1"/>
</dbReference>
<dbReference type="AlphaFoldDB" id="A0A9Q1BX42"/>
<evidence type="ECO:0000313" key="4">
    <source>
        <dbReference type="Proteomes" id="UP001152320"/>
    </source>
</evidence>
<protein>
    <recommendedName>
        <fullName evidence="2">HYR domain-containing protein</fullName>
    </recommendedName>
</protein>
<evidence type="ECO:0000256" key="1">
    <source>
        <dbReference type="ARBA" id="ARBA00022737"/>
    </source>
</evidence>
<accession>A0A9Q1BX42</accession>
<evidence type="ECO:0000313" key="3">
    <source>
        <dbReference type="EMBL" id="KAJ8034250.1"/>
    </source>
</evidence>
<reference evidence="3" key="1">
    <citation type="submission" date="2021-10" db="EMBL/GenBank/DDBJ databases">
        <title>Tropical sea cucumber genome reveals ecological adaptation and Cuvierian tubules defense mechanism.</title>
        <authorList>
            <person name="Chen T."/>
        </authorList>
    </citation>
    <scope>NUCLEOTIDE SEQUENCE</scope>
    <source>
        <strain evidence="3">Nanhai2018</strain>
        <tissue evidence="3">Muscle</tissue>
    </source>
</reference>
<sequence length="234" mass="25306">MSTLINTTTAMVSWIEPTSSGQPLDDNPDHPFGYYGIDKEPALVIYRFIAGTIISICEFNVSVYEALNTSPQIICPETVTVPSLDNNIGNFAAWTDPTCSDTEQADVSLITTCDQQSGNFFSGAQTYNVTCTCTDNGGLLAICTFDVIIGENAIVSTPAAVLIHAKMLAPVCPQLMISSPVYAPLDSQVMFVKRAHCTPMFMNPVRSTPPPPNLYKLTQTVEGYFLLCIMALLG</sequence>